<accession>A0ABX0AYE3</accession>
<protein>
    <recommendedName>
        <fullName evidence="1">Metallo-beta-lactamase domain-containing protein</fullName>
    </recommendedName>
</protein>
<comment type="caution">
    <text evidence="2">The sequence shown here is derived from an EMBL/GenBank/DDBJ whole genome shotgun (WGS) entry which is preliminary data.</text>
</comment>
<feature type="domain" description="Metallo-beta-lactamase" evidence="1">
    <location>
        <begin position="18"/>
        <end position="121"/>
    </location>
</feature>
<dbReference type="Gene3D" id="3.60.15.10">
    <property type="entry name" value="Ribonuclease Z/Hydroxyacylglutathione hydrolase-like"/>
    <property type="match status" value="1"/>
</dbReference>
<dbReference type="PANTHER" id="PTHR15032:SF4">
    <property type="entry name" value="N-ACYL-PHOSPHATIDYLETHANOLAMINE-HYDROLYZING PHOSPHOLIPASE D"/>
    <property type="match status" value="1"/>
</dbReference>
<name>A0ABX0AYE3_9GAMM</name>
<dbReference type="SUPFAM" id="SSF56281">
    <property type="entry name" value="Metallo-hydrolase/oxidoreductase"/>
    <property type="match status" value="1"/>
</dbReference>
<dbReference type="EMBL" id="WSFC01000099">
    <property type="protein sequence ID" value="NDL05852.1"/>
    <property type="molecule type" value="Genomic_DNA"/>
</dbReference>
<dbReference type="Pfam" id="PF12706">
    <property type="entry name" value="Lactamase_B_2"/>
    <property type="match status" value="1"/>
</dbReference>
<organism evidence="2 3">
    <name type="scientific">Photorhabdus bodei</name>
    <dbReference type="NCBI Taxonomy" id="2029681"/>
    <lineage>
        <taxon>Bacteria</taxon>
        <taxon>Pseudomonadati</taxon>
        <taxon>Pseudomonadota</taxon>
        <taxon>Gammaproteobacteria</taxon>
        <taxon>Enterobacterales</taxon>
        <taxon>Morganellaceae</taxon>
        <taxon>Photorhabdus</taxon>
    </lineage>
</organism>
<evidence type="ECO:0000313" key="3">
    <source>
        <dbReference type="Proteomes" id="UP000466619"/>
    </source>
</evidence>
<gene>
    <name evidence="2" type="ORF">GPY48_22695</name>
</gene>
<dbReference type="Proteomes" id="UP000466619">
    <property type="component" value="Unassembled WGS sequence"/>
</dbReference>
<evidence type="ECO:0000259" key="1">
    <source>
        <dbReference type="Pfam" id="PF12706"/>
    </source>
</evidence>
<dbReference type="RefSeq" id="WP_162120990.1">
    <property type="nucleotide sequence ID" value="NZ_CAWPJS010000099.1"/>
</dbReference>
<proteinExistence type="predicted"/>
<dbReference type="PANTHER" id="PTHR15032">
    <property type="entry name" value="N-ACYL-PHOSPHATIDYLETHANOLAMINE-HYDROLYZING PHOSPHOLIPASE D"/>
    <property type="match status" value="1"/>
</dbReference>
<keyword evidence="3" id="KW-1185">Reference proteome</keyword>
<dbReference type="InterPro" id="IPR001279">
    <property type="entry name" value="Metallo-B-lactamas"/>
</dbReference>
<dbReference type="InterPro" id="IPR036866">
    <property type="entry name" value="RibonucZ/Hydroxyglut_hydro"/>
</dbReference>
<evidence type="ECO:0000313" key="2">
    <source>
        <dbReference type="EMBL" id="NDL05852.1"/>
    </source>
</evidence>
<sequence>MKLTFIGHQSWLVSHKNTNILVDPVLGSTMGNSSYIKFEMYPPRDVDINNMPLIDGVFISHEHVDHFDIDTLSTLPKGIPVYISLLMPNCIKMALERLGHEVIVHSFEEEIKIKDVKIIPFSAPYETILWESRVTQYLISDINDDECNGFIAVDAIISEEFIEKIGNEYKNPQWIIVANNSQCTPKKSQGAYTNLLPLESSRLSGKNYRGIKLLNSILIDYIKGIPEETNVIICGNGFINPRENYGPFLFSDNKALSESANQLSIKKNVYGPYPGEIIEIINDNVSIQESEWIKLNKNKHQELKDKLNKYMDLDCNVKSSPFIPVLDEINEIEENNELDIIEKELTDIARALAIDPLIGRLAISMNSYLSGTLNEYRILIKFKDKNFGYAYSVSKCQFVKVNTNESYLSEYPFGIEIYIQDFIGLCLGKIQIWDLAGTSIRSWYLGGIYENMIVFFYKYFGEQRRPDLALKVYEKYIEKINKA</sequence>
<reference evidence="2 3" key="1">
    <citation type="submission" date="2019-12" db="EMBL/GenBank/DDBJ databases">
        <title>Engineering Photorhabdus to improve their lethality against agricultural pests.</title>
        <authorList>
            <person name="Machado R.A.R."/>
        </authorList>
    </citation>
    <scope>NUCLEOTIDE SEQUENCE [LARGE SCALE GENOMIC DNA]</scope>
    <source>
        <strain evidence="2 3">M-CN4</strain>
    </source>
</reference>